<accession>A0A2T4S9J6</accession>
<name>A0A2T4S9J6_9STAP</name>
<dbReference type="Proteomes" id="UP000240400">
    <property type="component" value="Unassembled WGS sequence"/>
</dbReference>
<gene>
    <name evidence="1" type="ORF">BUZ61_09095</name>
</gene>
<dbReference type="EMBL" id="PZHR01000046">
    <property type="protein sequence ID" value="PTK58515.1"/>
    <property type="molecule type" value="Genomic_DNA"/>
</dbReference>
<reference evidence="1 2" key="1">
    <citation type="journal article" date="2016" name="Front. Microbiol.">
        <title>Comprehensive Phylogenetic Analysis of Bovine Non-aureus Staphylococci Species Based on Whole-Genome Sequencing.</title>
        <authorList>
            <person name="Naushad S."/>
            <person name="Barkema H.W."/>
            <person name="Luby C."/>
            <person name="Condas L.A."/>
            <person name="Nobrega D.B."/>
            <person name="Carson D.A."/>
            <person name="De Buck J."/>
        </authorList>
    </citation>
    <scope>NUCLEOTIDE SEQUENCE [LARGE SCALE GENOMIC DNA]</scope>
    <source>
        <strain evidence="1 2">SNUC 4337</strain>
    </source>
</reference>
<comment type="caution">
    <text evidence="1">The sequence shown here is derived from an EMBL/GenBank/DDBJ whole genome shotgun (WGS) entry which is preliminary data.</text>
</comment>
<organism evidence="1 2">
    <name type="scientific">Staphylococcus nepalensis</name>
    <dbReference type="NCBI Taxonomy" id="214473"/>
    <lineage>
        <taxon>Bacteria</taxon>
        <taxon>Bacillati</taxon>
        <taxon>Bacillota</taxon>
        <taxon>Bacilli</taxon>
        <taxon>Bacillales</taxon>
        <taxon>Staphylococcaceae</taxon>
        <taxon>Staphylococcus</taxon>
    </lineage>
</organism>
<dbReference type="AlphaFoldDB" id="A0A2T4S9J6"/>
<evidence type="ECO:0000313" key="2">
    <source>
        <dbReference type="Proteomes" id="UP000240400"/>
    </source>
</evidence>
<proteinExistence type="predicted"/>
<sequence>MISWCKLSFYAILFNLKTKGEMQKSYPSKPMYLILANLTENHTIIEFFINNERPMWSLFYVKEA</sequence>
<protein>
    <submittedName>
        <fullName evidence="1">Uncharacterized protein</fullName>
    </submittedName>
</protein>
<evidence type="ECO:0000313" key="1">
    <source>
        <dbReference type="EMBL" id="PTK58515.1"/>
    </source>
</evidence>